<dbReference type="AlphaFoldDB" id="A0AAN9XFR4"/>
<name>A0AAN9XFR4_PSOTE</name>
<organism evidence="2 3">
    <name type="scientific">Psophocarpus tetragonolobus</name>
    <name type="common">Winged bean</name>
    <name type="synonym">Dolichos tetragonolobus</name>
    <dbReference type="NCBI Taxonomy" id="3891"/>
    <lineage>
        <taxon>Eukaryota</taxon>
        <taxon>Viridiplantae</taxon>
        <taxon>Streptophyta</taxon>
        <taxon>Embryophyta</taxon>
        <taxon>Tracheophyta</taxon>
        <taxon>Spermatophyta</taxon>
        <taxon>Magnoliopsida</taxon>
        <taxon>eudicotyledons</taxon>
        <taxon>Gunneridae</taxon>
        <taxon>Pentapetalae</taxon>
        <taxon>rosids</taxon>
        <taxon>fabids</taxon>
        <taxon>Fabales</taxon>
        <taxon>Fabaceae</taxon>
        <taxon>Papilionoideae</taxon>
        <taxon>50 kb inversion clade</taxon>
        <taxon>NPAAA clade</taxon>
        <taxon>indigoferoid/millettioid clade</taxon>
        <taxon>Phaseoleae</taxon>
        <taxon>Psophocarpus</taxon>
    </lineage>
</organism>
<sequence length="661" mass="75027">MTPYSSFAKDPVRSKIKTIIFKEISKQRSRHQRSSTCPFTANNMNKNFLASFVQDPVSPLAYHLHKQLVYGSKVKLTRSVSLPLPDSSSKRQNFGAVGNGYLQKGKGKLCFDNRTPKSPQFESSKKFYVRSMSIGAKCFNVNEAMMARDVNCSSGSAQVQNQNEMKQFKNLKQKIEHVTGESRKEKLRVTMDAVIHKLPQGHGISDDVKEELFNNLKYPNSTREGEDYPERCNESDHFTIHLTKPRRHYIRRGWSLQEPLKIYYPFLENSFTTEPSHLQSKLLKSRTENQHSPLRMLSLPELQSFPSAYHNDEFPDISSITEPKPIMASGDGTMSPNNISYQEKRLDLNLNTKRQFQLDGPVENLIQKDLVCVSENNSVINNIVEPGSNCSSEINGKAGMITDDIGHSCLKNGGTFNDQGSEPVKEYKTAIVASEDSKLNTRPNSKLDKIAEQQEAIIDSLKVKQTTENTQKLEIQSKQLNYNMPTLHVDTRDQAEFDYVKYVLEISGLTGKDSLSAWHSLDQPLDPLLYEEMESDPDFCSYGSIGQCNHHLLFDLMNETLLELSGRSYCYCAISLSTSHSHTHPIPKGCHNLHQVWTHMNKSLCLKYKAGLTVDDHVNRDLDRRNGWVNLQLFGQCLSLDLEDLIFHDLLEEIACDLACI</sequence>
<evidence type="ECO:0000259" key="1">
    <source>
        <dbReference type="Pfam" id="PF14309"/>
    </source>
</evidence>
<dbReference type="PANTHER" id="PTHR47071:SF3">
    <property type="entry name" value="DUF4378 DOMAIN PROTEIN"/>
    <property type="match status" value="1"/>
</dbReference>
<proteinExistence type="predicted"/>
<protein>
    <recommendedName>
        <fullName evidence="1">DUF4378 domain-containing protein</fullName>
    </recommendedName>
</protein>
<dbReference type="EMBL" id="JAYMYS010000006">
    <property type="protein sequence ID" value="KAK7390570.1"/>
    <property type="molecule type" value="Genomic_DNA"/>
</dbReference>
<keyword evidence="3" id="KW-1185">Reference proteome</keyword>
<dbReference type="PANTHER" id="PTHR47071">
    <property type="entry name" value="PROTEIN TRM32"/>
    <property type="match status" value="1"/>
</dbReference>
<feature type="domain" description="DUF4378" evidence="1">
    <location>
        <begin position="496"/>
        <end position="653"/>
    </location>
</feature>
<evidence type="ECO:0000313" key="3">
    <source>
        <dbReference type="Proteomes" id="UP001386955"/>
    </source>
</evidence>
<dbReference type="Proteomes" id="UP001386955">
    <property type="component" value="Unassembled WGS sequence"/>
</dbReference>
<gene>
    <name evidence="2" type="ORF">VNO78_25879</name>
</gene>
<reference evidence="2 3" key="1">
    <citation type="submission" date="2024-01" db="EMBL/GenBank/DDBJ databases">
        <title>The genomes of 5 underutilized Papilionoideae crops provide insights into root nodulation and disease resistanc.</title>
        <authorList>
            <person name="Jiang F."/>
        </authorList>
    </citation>
    <scope>NUCLEOTIDE SEQUENCE [LARGE SCALE GENOMIC DNA]</scope>
    <source>
        <strain evidence="2">DUOXIRENSHENG_FW03</strain>
        <tissue evidence="2">Leaves</tissue>
    </source>
</reference>
<dbReference type="InterPro" id="IPR025486">
    <property type="entry name" value="DUF4378"/>
</dbReference>
<accession>A0AAN9XFR4</accession>
<dbReference type="InterPro" id="IPR044257">
    <property type="entry name" value="TRM32-like"/>
</dbReference>
<evidence type="ECO:0000313" key="2">
    <source>
        <dbReference type="EMBL" id="KAK7390570.1"/>
    </source>
</evidence>
<dbReference type="Pfam" id="PF14309">
    <property type="entry name" value="DUF4378"/>
    <property type="match status" value="1"/>
</dbReference>
<comment type="caution">
    <text evidence="2">The sequence shown here is derived from an EMBL/GenBank/DDBJ whole genome shotgun (WGS) entry which is preliminary data.</text>
</comment>